<keyword evidence="6 10" id="KW-1133">Transmembrane helix</keyword>
<evidence type="ECO:0000256" key="9">
    <source>
        <dbReference type="RuleBase" id="RU003827"/>
    </source>
</evidence>
<keyword evidence="4 9" id="KW-0812">Transmembrane</keyword>
<evidence type="ECO:0000256" key="7">
    <source>
        <dbReference type="ARBA" id="ARBA00023136"/>
    </source>
</evidence>
<dbReference type="Proteomes" id="UP001162164">
    <property type="component" value="Unassembled WGS sequence"/>
</dbReference>
<feature type="domain" description="GOLD" evidence="11">
    <location>
        <begin position="1"/>
        <end position="37"/>
    </location>
</feature>
<protein>
    <recommendedName>
        <fullName evidence="11">GOLD domain-containing protein</fullName>
    </recommendedName>
</protein>
<proteinExistence type="inferred from homology"/>
<evidence type="ECO:0000256" key="5">
    <source>
        <dbReference type="ARBA" id="ARBA00022729"/>
    </source>
</evidence>
<dbReference type="PANTHER" id="PTHR22811">
    <property type="entry name" value="TRANSMEMBRANE EMP24 DOMAIN-CONTAINING PROTEIN"/>
    <property type="match status" value="1"/>
</dbReference>
<dbReference type="SMART" id="SM01190">
    <property type="entry name" value="EMP24_GP25L"/>
    <property type="match status" value="1"/>
</dbReference>
<evidence type="ECO:0000256" key="1">
    <source>
        <dbReference type="ARBA" id="ARBA00004479"/>
    </source>
</evidence>
<dbReference type="InterPro" id="IPR015720">
    <property type="entry name" value="Emp24-like"/>
</dbReference>
<evidence type="ECO:0000256" key="4">
    <source>
        <dbReference type="ARBA" id="ARBA00022692"/>
    </source>
</evidence>
<sequence length="147" mass="17345">MENTHRADASVDGDYKFCFDNTFSSFNTKTVFFELSIEGDSQGWDSEENIDFVQADQIYELKMQDVHEVVNNIRNHITKIRHLQELIKSSETRDRNIAEENYFKVNTYSFLQFLLMIAVGLVQVVMVRSLFDDQSKVNKIWKNFEKK</sequence>
<dbReference type="InterPro" id="IPR009038">
    <property type="entry name" value="GOLD_dom"/>
</dbReference>
<reference evidence="12" key="1">
    <citation type="journal article" date="2023" name="Insect Mol. Biol.">
        <title>Genome sequencing provides insights into the evolution of gene families encoding plant cell wall-degrading enzymes in longhorned beetles.</title>
        <authorList>
            <person name="Shin N.R."/>
            <person name="Okamura Y."/>
            <person name="Kirsch R."/>
            <person name="Pauchet Y."/>
        </authorList>
    </citation>
    <scope>NUCLEOTIDE SEQUENCE</scope>
    <source>
        <strain evidence="12">MMC_N1</strain>
    </source>
</reference>
<evidence type="ECO:0000256" key="6">
    <source>
        <dbReference type="ARBA" id="ARBA00022989"/>
    </source>
</evidence>
<comment type="subcellular location">
    <subcellularLocation>
        <location evidence="8">Endomembrane system</location>
        <topology evidence="8">Single-pass membrane protein</topology>
    </subcellularLocation>
    <subcellularLocation>
        <location evidence="1 9">Membrane</location>
        <topology evidence="1 9">Single-pass type I membrane protein</topology>
    </subcellularLocation>
</comment>
<keyword evidence="5" id="KW-0732">Signal</keyword>
<dbReference type="InterPro" id="IPR036598">
    <property type="entry name" value="GOLD_dom_sf"/>
</dbReference>
<keyword evidence="3" id="KW-0217">Developmental protein</keyword>
<accession>A0ABQ9JPI7</accession>
<keyword evidence="7 10" id="KW-0472">Membrane</keyword>
<dbReference type="Pfam" id="PF01105">
    <property type="entry name" value="EMP24_GP25L"/>
    <property type="match status" value="1"/>
</dbReference>
<evidence type="ECO:0000259" key="11">
    <source>
        <dbReference type="PROSITE" id="PS50866"/>
    </source>
</evidence>
<evidence type="ECO:0000256" key="8">
    <source>
        <dbReference type="ARBA" id="ARBA00037847"/>
    </source>
</evidence>
<name>A0ABQ9JPI7_9CUCU</name>
<evidence type="ECO:0000256" key="2">
    <source>
        <dbReference type="ARBA" id="ARBA00007104"/>
    </source>
</evidence>
<organism evidence="12 13">
    <name type="scientific">Molorchus minor</name>
    <dbReference type="NCBI Taxonomy" id="1323400"/>
    <lineage>
        <taxon>Eukaryota</taxon>
        <taxon>Metazoa</taxon>
        <taxon>Ecdysozoa</taxon>
        <taxon>Arthropoda</taxon>
        <taxon>Hexapoda</taxon>
        <taxon>Insecta</taxon>
        <taxon>Pterygota</taxon>
        <taxon>Neoptera</taxon>
        <taxon>Endopterygota</taxon>
        <taxon>Coleoptera</taxon>
        <taxon>Polyphaga</taxon>
        <taxon>Cucujiformia</taxon>
        <taxon>Chrysomeloidea</taxon>
        <taxon>Cerambycidae</taxon>
        <taxon>Lamiinae</taxon>
        <taxon>Monochamini</taxon>
        <taxon>Molorchus</taxon>
    </lineage>
</organism>
<gene>
    <name evidence="12" type="ORF">NQ317_003660</name>
</gene>
<comment type="caution">
    <text evidence="12">The sequence shown here is derived from an EMBL/GenBank/DDBJ whole genome shotgun (WGS) entry which is preliminary data.</text>
</comment>
<comment type="similarity">
    <text evidence="2 9">Belongs to the EMP24/GP25L family.</text>
</comment>
<keyword evidence="13" id="KW-1185">Reference proteome</keyword>
<evidence type="ECO:0000313" key="13">
    <source>
        <dbReference type="Proteomes" id="UP001162164"/>
    </source>
</evidence>
<feature type="transmembrane region" description="Helical" evidence="10">
    <location>
        <begin position="110"/>
        <end position="131"/>
    </location>
</feature>
<dbReference type="EMBL" id="JAPWTJ010000302">
    <property type="protein sequence ID" value="KAJ8979918.1"/>
    <property type="molecule type" value="Genomic_DNA"/>
</dbReference>
<evidence type="ECO:0000256" key="10">
    <source>
        <dbReference type="SAM" id="Phobius"/>
    </source>
</evidence>
<evidence type="ECO:0000256" key="3">
    <source>
        <dbReference type="ARBA" id="ARBA00022473"/>
    </source>
</evidence>
<evidence type="ECO:0000313" key="12">
    <source>
        <dbReference type="EMBL" id="KAJ8979918.1"/>
    </source>
</evidence>
<dbReference type="PROSITE" id="PS50866">
    <property type="entry name" value="GOLD"/>
    <property type="match status" value="1"/>
</dbReference>
<dbReference type="SUPFAM" id="SSF101576">
    <property type="entry name" value="Supernatant protein factor (SPF), C-terminal domain"/>
    <property type="match status" value="1"/>
</dbReference>